<gene>
    <name evidence="1" type="ORF">LPTSP3_g19760</name>
</gene>
<dbReference type="EMBL" id="AP025028">
    <property type="protein sequence ID" value="BDA79046.1"/>
    <property type="molecule type" value="Genomic_DNA"/>
</dbReference>
<reference evidence="1 2" key="1">
    <citation type="submission" date="2021-08" db="EMBL/GenBank/DDBJ databases">
        <title>Complete genome sequence of Leptospira kobayashii strain E30.</title>
        <authorList>
            <person name="Nakao R."/>
            <person name="Nakamura S."/>
            <person name="Masuzawa T."/>
            <person name="Koizumi N."/>
        </authorList>
    </citation>
    <scope>NUCLEOTIDE SEQUENCE [LARGE SCALE GENOMIC DNA]</scope>
    <source>
        <strain evidence="1 2">E30</strain>
    </source>
</reference>
<organism evidence="1 2">
    <name type="scientific">Leptospira kobayashii</name>
    <dbReference type="NCBI Taxonomy" id="1917830"/>
    <lineage>
        <taxon>Bacteria</taxon>
        <taxon>Pseudomonadati</taxon>
        <taxon>Spirochaetota</taxon>
        <taxon>Spirochaetia</taxon>
        <taxon>Leptospirales</taxon>
        <taxon>Leptospiraceae</taxon>
        <taxon>Leptospira</taxon>
    </lineage>
</organism>
<evidence type="ECO:0008006" key="3">
    <source>
        <dbReference type="Google" id="ProtNLM"/>
    </source>
</evidence>
<dbReference type="RefSeq" id="WP_109019522.1">
    <property type="nucleotide sequence ID" value="NZ_AP025028.1"/>
</dbReference>
<proteinExistence type="predicted"/>
<dbReference type="Proteomes" id="UP000245263">
    <property type="component" value="Chromosome 1"/>
</dbReference>
<sequence>MERNDKKVRFLVLIIGLVAFSLAGCSGSRSFVIQHEPSLEQITAESEEICIGSRLYFFSGRPCIKLKGEKDNNSGVTQYYLRYEIGSFDVDLALGTSLKIGDTWFNLKKSSTDYSNTIVVSSLLEPEVLNAITAGKSFVVSYTNRAKTENYTLTGSQGTYLKEGLIRLQRLLESEQKMVIQKK</sequence>
<evidence type="ECO:0000313" key="1">
    <source>
        <dbReference type="EMBL" id="BDA79046.1"/>
    </source>
</evidence>
<dbReference type="PROSITE" id="PS51257">
    <property type="entry name" value="PROKAR_LIPOPROTEIN"/>
    <property type="match status" value="1"/>
</dbReference>
<evidence type="ECO:0000313" key="2">
    <source>
        <dbReference type="Proteomes" id="UP000245263"/>
    </source>
</evidence>
<keyword evidence="2" id="KW-1185">Reference proteome</keyword>
<protein>
    <recommendedName>
        <fullName evidence="3">Lipoprotein</fullName>
    </recommendedName>
</protein>
<accession>A0ABM7UJN2</accession>
<name>A0ABM7UJN2_9LEPT</name>